<organism evidence="3 4">
    <name type="scientific">Virgisporangium aliadipatigenens</name>
    <dbReference type="NCBI Taxonomy" id="741659"/>
    <lineage>
        <taxon>Bacteria</taxon>
        <taxon>Bacillati</taxon>
        <taxon>Actinomycetota</taxon>
        <taxon>Actinomycetes</taxon>
        <taxon>Micromonosporales</taxon>
        <taxon>Micromonosporaceae</taxon>
        <taxon>Virgisporangium</taxon>
    </lineage>
</organism>
<keyword evidence="4" id="KW-1185">Reference proteome</keyword>
<evidence type="ECO:0000313" key="3">
    <source>
        <dbReference type="EMBL" id="GIJ47984.1"/>
    </source>
</evidence>
<dbReference type="AlphaFoldDB" id="A0A8J3YM16"/>
<evidence type="ECO:0000256" key="1">
    <source>
        <dbReference type="ARBA" id="ARBA00022741"/>
    </source>
</evidence>
<protein>
    <submittedName>
        <fullName evidence="3">Uncharacterized protein</fullName>
    </submittedName>
</protein>
<gene>
    <name evidence="3" type="ORF">Val02_48700</name>
</gene>
<dbReference type="GO" id="GO:0005525">
    <property type="term" value="F:GTP binding"/>
    <property type="evidence" value="ECO:0007669"/>
    <property type="project" value="UniProtKB-KW"/>
</dbReference>
<dbReference type="SUPFAM" id="SSF50465">
    <property type="entry name" value="EF-Tu/eEF-1alpha/eIF2-gamma C-terminal domain"/>
    <property type="match status" value="1"/>
</dbReference>
<reference evidence="3" key="1">
    <citation type="submission" date="2021-01" db="EMBL/GenBank/DDBJ databases">
        <title>Whole genome shotgun sequence of Virgisporangium aliadipatigenens NBRC 105644.</title>
        <authorList>
            <person name="Komaki H."/>
            <person name="Tamura T."/>
        </authorList>
    </citation>
    <scope>NUCLEOTIDE SEQUENCE</scope>
    <source>
        <strain evidence="3">NBRC 105644</strain>
    </source>
</reference>
<dbReference type="Gene3D" id="2.40.30.10">
    <property type="entry name" value="Translation factors"/>
    <property type="match status" value="1"/>
</dbReference>
<comment type="caution">
    <text evidence="3">The sequence shown here is derived from an EMBL/GenBank/DDBJ whole genome shotgun (WGS) entry which is preliminary data.</text>
</comment>
<evidence type="ECO:0000313" key="4">
    <source>
        <dbReference type="Proteomes" id="UP000619260"/>
    </source>
</evidence>
<dbReference type="InterPro" id="IPR009001">
    <property type="entry name" value="Transl_elong_EF1A/Init_IF2_C"/>
</dbReference>
<name>A0A8J3YM16_9ACTN</name>
<evidence type="ECO:0000256" key="2">
    <source>
        <dbReference type="ARBA" id="ARBA00023134"/>
    </source>
</evidence>
<dbReference type="EMBL" id="BOPF01000018">
    <property type="protein sequence ID" value="GIJ47984.1"/>
    <property type="molecule type" value="Genomic_DNA"/>
</dbReference>
<keyword evidence="1" id="KW-0547">Nucleotide-binding</keyword>
<proteinExistence type="predicted"/>
<keyword evidence="2" id="KW-0342">GTP-binding</keyword>
<accession>A0A8J3YM16</accession>
<dbReference type="Proteomes" id="UP000619260">
    <property type="component" value="Unassembled WGS sequence"/>
</dbReference>
<sequence length="131" mass="14214">MINTAECMWRTDVAAWCHWGRGESVHGVFRAELRLHAPADGGRRVPVPGRGVLRPLWHLGGRTPAGDPDLLVARVWVESAPELPPGSTGSVRLSPLSPMLWRHLRPGMTITMHEGRPAVATATVIEASHPG</sequence>